<keyword evidence="3" id="KW-1185">Reference proteome</keyword>
<dbReference type="RefSeq" id="WP_207700542.1">
    <property type="nucleotide sequence ID" value="NZ_JAFREL020000001.1"/>
</dbReference>
<proteinExistence type="predicted"/>
<dbReference type="Proteomes" id="UP000664357">
    <property type="component" value="Unassembled WGS sequence"/>
</dbReference>
<protein>
    <submittedName>
        <fullName evidence="2">Uncharacterized protein</fullName>
    </submittedName>
</protein>
<sequence length="52" mass="6278">MVKKLRMKIRAFFLKEKKKDSVVKTPANQPYANAEVTNKLKKMDREQKRKKR</sequence>
<accession>A0ABV0EL72</accession>
<dbReference type="EMBL" id="JAFREL020000001">
    <property type="protein sequence ID" value="MEO1769367.1"/>
    <property type="molecule type" value="Genomic_DNA"/>
</dbReference>
<evidence type="ECO:0000256" key="1">
    <source>
        <dbReference type="SAM" id="MobiDB-lite"/>
    </source>
</evidence>
<evidence type="ECO:0000313" key="3">
    <source>
        <dbReference type="Proteomes" id="UP000664357"/>
    </source>
</evidence>
<gene>
    <name evidence="2" type="ORF">JZO67_001318</name>
</gene>
<reference evidence="2 3" key="1">
    <citation type="submission" date="2024-02" db="EMBL/GenBank/DDBJ databases">
        <title>The Genome Sequence of Enterococcus sp. DIV0159.</title>
        <authorList>
            <person name="Earl A."/>
            <person name="Manson A."/>
            <person name="Gilmore M."/>
            <person name="Sanders J."/>
            <person name="Shea T."/>
            <person name="Howe W."/>
            <person name="Livny J."/>
            <person name="Cuomo C."/>
            <person name="Neafsey D."/>
            <person name="Birren B."/>
        </authorList>
    </citation>
    <scope>NUCLEOTIDE SEQUENCE [LARGE SCALE GENOMIC DNA]</scope>
    <source>
        <strain evidence="2 3">665A</strain>
    </source>
</reference>
<comment type="caution">
    <text evidence="2">The sequence shown here is derived from an EMBL/GenBank/DDBJ whole genome shotgun (WGS) entry which is preliminary data.</text>
</comment>
<organism evidence="2 3">
    <name type="scientific">Candidatus Enterococcus ferrettii</name>
    <dbReference type="NCBI Taxonomy" id="2815324"/>
    <lineage>
        <taxon>Bacteria</taxon>
        <taxon>Bacillati</taxon>
        <taxon>Bacillota</taxon>
        <taxon>Bacilli</taxon>
        <taxon>Lactobacillales</taxon>
        <taxon>Enterococcaceae</taxon>
        <taxon>Enterococcus</taxon>
    </lineage>
</organism>
<feature type="compositionally biased region" description="Basic and acidic residues" evidence="1">
    <location>
        <begin position="41"/>
        <end position="52"/>
    </location>
</feature>
<name>A0ABV0EL72_9ENTE</name>
<feature type="region of interest" description="Disordered" evidence="1">
    <location>
        <begin position="18"/>
        <end position="52"/>
    </location>
</feature>
<evidence type="ECO:0000313" key="2">
    <source>
        <dbReference type="EMBL" id="MEO1769367.1"/>
    </source>
</evidence>